<protein>
    <recommendedName>
        <fullName evidence="7">Dipeptidyl-peptidase</fullName>
        <ecNumber evidence="7">3.4.14.-</ecNumber>
    </recommendedName>
</protein>
<evidence type="ECO:0000256" key="3">
    <source>
        <dbReference type="ARBA" id="ARBA00022670"/>
    </source>
</evidence>
<evidence type="ECO:0000313" key="8">
    <source>
        <dbReference type="EMBL" id="MBS2100901.1"/>
    </source>
</evidence>
<keyword evidence="4" id="KW-0732">Signal</keyword>
<dbReference type="InterPro" id="IPR009003">
    <property type="entry name" value="Peptidase_S1_PA"/>
</dbReference>
<keyword evidence="3 7" id="KW-0645">Protease</keyword>
<dbReference type="Gene3D" id="2.40.10.10">
    <property type="entry name" value="Trypsin-like serine proteases"/>
    <property type="match status" value="1"/>
</dbReference>
<name>A0ABS5K383_9BACT</name>
<dbReference type="EC" id="3.4.14.-" evidence="7"/>
<dbReference type="RefSeq" id="WP_212219659.1">
    <property type="nucleotide sequence ID" value="NZ_JAGUCO010000031.1"/>
</dbReference>
<gene>
    <name evidence="8" type="ORF">KEM10_21625</name>
</gene>
<proteinExistence type="inferred from homology"/>
<evidence type="ECO:0000256" key="2">
    <source>
        <dbReference type="ARBA" id="ARBA00022438"/>
    </source>
</evidence>
<dbReference type="EMBL" id="JAGUCO010000031">
    <property type="protein sequence ID" value="MBS2100901.1"/>
    <property type="molecule type" value="Genomic_DNA"/>
</dbReference>
<sequence length="716" mass="81416">MKRIASLLLIASIGLVQMAKADEGMWLLPLLNKLNMEKMKELGLKLSAEDIYSINNSSLKDAIVIFGGGCTGELISEEGLILTNHHCGYGNIQALSSVEHNYLEDGFWAKSKAEELPAEGLKVTFMKYMEDVTEKINAELTDDMSEADRRAKIKEVSGEIIKKATEGNKYRAIVEDYFEGNQFFLIVYETFTDVRFVGAPPSSIGKFGHDTDNWMWPRHTGDFSMFRVYCSPDGKPADYSEDNVPYQPKHHLPISLKGVDMDDFAMTIGFPGSTERYLTSWGIEERMDITNEARITPRGIKQDIWSEDMAASEKVRIQYASKFSRSSNYWKNSIGMNRGLEKLNVLEKKRQLEAEFSEWVASSSERKAKYGDVLNNLEKAYENQAPYKKASSYIMECLIRGTEIYSFSLNALELQKALEDENDDAIATAIEHLKEAGKAFYKDYYPETDRKVLTALTKLYYETIEKRFHPDFYNTINKKFKGDYAKYANTIFAKSIFANEENFNAFLAKPKLKTLNKDLAFQAGDDIIETYREIYGQLRESATTISEANRLFIAGLMEMHPDKVYYPDANFTMRLSYGTVGDYEPRDGVKYKYFTTIEGVMEKEDPDNYEFIVPQKLKDLWKAKDYGQYANEDGSLPVCFTSNNDITGGNSGSPVINANGELFGLAFDGNWEAMSGDIAFETELQKCINVDIRYVLFIIDKYAGATNLIDEMTLVK</sequence>
<accession>A0ABS5K383</accession>
<keyword evidence="5 7" id="KW-0378">Hydrolase</keyword>
<evidence type="ECO:0000256" key="4">
    <source>
        <dbReference type="ARBA" id="ARBA00022729"/>
    </source>
</evidence>
<dbReference type="Proteomes" id="UP000708576">
    <property type="component" value="Unassembled WGS sequence"/>
</dbReference>
<dbReference type="SUPFAM" id="SSF50494">
    <property type="entry name" value="Trypsin-like serine proteases"/>
    <property type="match status" value="1"/>
</dbReference>
<evidence type="ECO:0000256" key="6">
    <source>
        <dbReference type="ARBA" id="ARBA00022825"/>
    </source>
</evidence>
<comment type="function">
    <text evidence="7">Catalyzes the removal of dipeptides from the N-terminus of oligopeptides.</text>
</comment>
<comment type="caution">
    <text evidence="8">The sequence shown here is derived from an EMBL/GenBank/DDBJ whole genome shotgun (WGS) entry which is preliminary data.</text>
</comment>
<dbReference type="Pfam" id="PF10459">
    <property type="entry name" value="Peptidase_S46"/>
    <property type="match status" value="1"/>
</dbReference>
<organism evidence="8 9">
    <name type="scientific">Carboxylicivirga linearis</name>
    <dbReference type="NCBI Taxonomy" id="1628157"/>
    <lineage>
        <taxon>Bacteria</taxon>
        <taxon>Pseudomonadati</taxon>
        <taxon>Bacteroidota</taxon>
        <taxon>Bacteroidia</taxon>
        <taxon>Marinilabiliales</taxon>
        <taxon>Marinilabiliaceae</taxon>
        <taxon>Carboxylicivirga</taxon>
    </lineage>
</organism>
<dbReference type="PANTHER" id="PTHR38469">
    <property type="entry name" value="PERIPLASMIC PEPTIDASE SUBFAMILY S1B"/>
    <property type="match status" value="1"/>
</dbReference>
<keyword evidence="2 7" id="KW-0031">Aminopeptidase</keyword>
<evidence type="ECO:0000256" key="5">
    <source>
        <dbReference type="ARBA" id="ARBA00022801"/>
    </source>
</evidence>
<dbReference type="InterPro" id="IPR019500">
    <property type="entry name" value="Pep_S46"/>
</dbReference>
<dbReference type="InterPro" id="IPR043504">
    <property type="entry name" value="Peptidase_S1_PA_chymotrypsin"/>
</dbReference>
<comment type="similarity">
    <text evidence="1 7">Belongs to the peptidase S46 family.</text>
</comment>
<evidence type="ECO:0000256" key="7">
    <source>
        <dbReference type="RuleBase" id="RU366067"/>
    </source>
</evidence>
<dbReference type="PANTHER" id="PTHR38469:SF1">
    <property type="entry name" value="PERIPLASMIC PEPTIDASE SUBFAMILY S1B"/>
    <property type="match status" value="1"/>
</dbReference>
<keyword evidence="9" id="KW-1185">Reference proteome</keyword>
<evidence type="ECO:0000256" key="1">
    <source>
        <dbReference type="ARBA" id="ARBA00010491"/>
    </source>
</evidence>
<evidence type="ECO:0000313" key="9">
    <source>
        <dbReference type="Proteomes" id="UP000708576"/>
    </source>
</evidence>
<reference evidence="8 9" key="1">
    <citation type="journal article" date="2015" name="Int. J. Syst. Evol. Microbiol.">
        <title>Carboxylicivirga linearis sp. nov., isolated from a sea cucumber culture pond.</title>
        <authorList>
            <person name="Wang F.Q."/>
            <person name="Zhou Y.X."/>
            <person name="Lin X.Z."/>
            <person name="Chen G.J."/>
            <person name="Du Z.J."/>
        </authorList>
    </citation>
    <scope>NUCLEOTIDE SEQUENCE [LARGE SCALE GENOMIC DNA]</scope>
    <source>
        <strain evidence="8 9">FB218</strain>
    </source>
</reference>
<keyword evidence="6 7" id="KW-0720">Serine protease</keyword>